<name>A0A9N9ETW7_FUNMO</name>
<protein>
    <submittedName>
        <fullName evidence="1">8182_t:CDS:1</fullName>
    </submittedName>
</protein>
<evidence type="ECO:0000313" key="1">
    <source>
        <dbReference type="EMBL" id="CAG8694633.1"/>
    </source>
</evidence>
<organism evidence="1 2">
    <name type="scientific">Funneliformis mosseae</name>
    <name type="common">Endomycorrhizal fungus</name>
    <name type="synonym">Glomus mosseae</name>
    <dbReference type="NCBI Taxonomy" id="27381"/>
    <lineage>
        <taxon>Eukaryota</taxon>
        <taxon>Fungi</taxon>
        <taxon>Fungi incertae sedis</taxon>
        <taxon>Mucoromycota</taxon>
        <taxon>Glomeromycotina</taxon>
        <taxon>Glomeromycetes</taxon>
        <taxon>Glomerales</taxon>
        <taxon>Glomeraceae</taxon>
        <taxon>Funneliformis</taxon>
    </lineage>
</organism>
<comment type="caution">
    <text evidence="1">The sequence shown here is derived from an EMBL/GenBank/DDBJ whole genome shotgun (WGS) entry which is preliminary data.</text>
</comment>
<dbReference type="Proteomes" id="UP000789375">
    <property type="component" value="Unassembled WGS sequence"/>
</dbReference>
<gene>
    <name evidence="1" type="ORF">FMOSSE_LOCUS13517</name>
</gene>
<keyword evidence="2" id="KW-1185">Reference proteome</keyword>
<reference evidence="1" key="1">
    <citation type="submission" date="2021-06" db="EMBL/GenBank/DDBJ databases">
        <authorList>
            <person name="Kallberg Y."/>
            <person name="Tangrot J."/>
            <person name="Rosling A."/>
        </authorList>
    </citation>
    <scope>NUCLEOTIDE SEQUENCE</scope>
    <source>
        <strain evidence="1">87-6 pot B 2015</strain>
    </source>
</reference>
<evidence type="ECO:0000313" key="2">
    <source>
        <dbReference type="Proteomes" id="UP000789375"/>
    </source>
</evidence>
<feature type="non-terminal residue" evidence="1">
    <location>
        <position position="1"/>
    </location>
</feature>
<accession>A0A9N9ETW7</accession>
<dbReference type="EMBL" id="CAJVPP010008135">
    <property type="protein sequence ID" value="CAG8694633.1"/>
    <property type="molecule type" value="Genomic_DNA"/>
</dbReference>
<dbReference type="AlphaFoldDB" id="A0A9N9ETW7"/>
<sequence length="72" mass="8604">TKDLQLKNIGLEYAMDNWERVKKGKGLTRLFATCFVDHLEELFFATNKRSEMAKWRIINCPIETFEFFDKIN</sequence>
<proteinExistence type="predicted"/>